<keyword evidence="2" id="KW-1133">Transmembrane helix</keyword>
<sequence length="277" mass="30052">MSSTPTFSVAQTFTDPFPTASPSNGPRGGSGWREREDDQQSRSASLYVYAFIATVAILLCLSAVIACRSLRARRQYRRMVEEAIRNGTYVPGGSGGVDLGRKPVLWEAWLGDGGMYVGEKCWKDVMPMSLQLVKGEDDKTNPDMNSSSPSPPVSRLRFLPFLRRTSSEHSLPWSSIVLHTPPFDVPSSHPSPQARSSSALASPLSLPAQTIDFDSKSRVTLRMRVSLLVAMPSPHPLPFVSPSKPENDDEVELPHLEVGTVDVEVASGGEGVGSKDV</sequence>
<organism evidence="3 4">
    <name type="scientific">Marasmius tenuissimus</name>
    <dbReference type="NCBI Taxonomy" id="585030"/>
    <lineage>
        <taxon>Eukaryota</taxon>
        <taxon>Fungi</taxon>
        <taxon>Dikarya</taxon>
        <taxon>Basidiomycota</taxon>
        <taxon>Agaricomycotina</taxon>
        <taxon>Agaricomycetes</taxon>
        <taxon>Agaricomycetidae</taxon>
        <taxon>Agaricales</taxon>
        <taxon>Marasmiineae</taxon>
        <taxon>Marasmiaceae</taxon>
        <taxon>Marasmius</taxon>
    </lineage>
</organism>
<feature type="transmembrane region" description="Helical" evidence="2">
    <location>
        <begin position="46"/>
        <end position="70"/>
    </location>
</feature>
<evidence type="ECO:0000313" key="4">
    <source>
        <dbReference type="Proteomes" id="UP001437256"/>
    </source>
</evidence>
<keyword evidence="2" id="KW-0472">Membrane</keyword>
<protein>
    <submittedName>
        <fullName evidence="3">Uncharacterized protein</fullName>
    </submittedName>
</protein>
<accession>A0ABR3A5C2</accession>
<dbReference type="EMBL" id="JBBXMP010000020">
    <property type="protein sequence ID" value="KAL0068199.1"/>
    <property type="molecule type" value="Genomic_DNA"/>
</dbReference>
<evidence type="ECO:0000313" key="3">
    <source>
        <dbReference type="EMBL" id="KAL0068199.1"/>
    </source>
</evidence>
<gene>
    <name evidence="3" type="ORF">AAF712_004860</name>
</gene>
<comment type="caution">
    <text evidence="3">The sequence shown here is derived from an EMBL/GenBank/DDBJ whole genome shotgun (WGS) entry which is preliminary data.</text>
</comment>
<proteinExistence type="predicted"/>
<evidence type="ECO:0000256" key="1">
    <source>
        <dbReference type="SAM" id="MobiDB-lite"/>
    </source>
</evidence>
<keyword evidence="2" id="KW-0812">Transmembrane</keyword>
<reference evidence="3 4" key="1">
    <citation type="submission" date="2024-05" db="EMBL/GenBank/DDBJ databases">
        <title>A draft genome resource for the thread blight pathogen Marasmius tenuissimus strain MS-2.</title>
        <authorList>
            <person name="Yulfo-Soto G.E."/>
            <person name="Baruah I.K."/>
            <person name="Amoako-Attah I."/>
            <person name="Bukari Y."/>
            <person name="Meinhardt L.W."/>
            <person name="Bailey B.A."/>
            <person name="Cohen S.P."/>
        </authorList>
    </citation>
    <scope>NUCLEOTIDE SEQUENCE [LARGE SCALE GENOMIC DNA]</scope>
    <source>
        <strain evidence="3 4">MS-2</strain>
    </source>
</reference>
<dbReference type="Proteomes" id="UP001437256">
    <property type="component" value="Unassembled WGS sequence"/>
</dbReference>
<evidence type="ECO:0000256" key="2">
    <source>
        <dbReference type="SAM" id="Phobius"/>
    </source>
</evidence>
<feature type="region of interest" description="Disordered" evidence="1">
    <location>
        <begin position="1"/>
        <end position="37"/>
    </location>
</feature>
<feature type="compositionally biased region" description="Polar residues" evidence="1">
    <location>
        <begin position="1"/>
        <end position="24"/>
    </location>
</feature>
<name>A0ABR3A5C2_9AGAR</name>
<keyword evidence="4" id="KW-1185">Reference proteome</keyword>